<evidence type="ECO:0000313" key="2">
    <source>
        <dbReference type="Proteomes" id="UP000789366"/>
    </source>
</evidence>
<organism evidence="1 2">
    <name type="scientific">Cetraspora pellucida</name>
    <dbReference type="NCBI Taxonomy" id="1433469"/>
    <lineage>
        <taxon>Eukaryota</taxon>
        <taxon>Fungi</taxon>
        <taxon>Fungi incertae sedis</taxon>
        <taxon>Mucoromycota</taxon>
        <taxon>Glomeromycotina</taxon>
        <taxon>Glomeromycetes</taxon>
        <taxon>Diversisporales</taxon>
        <taxon>Gigasporaceae</taxon>
        <taxon>Cetraspora</taxon>
    </lineage>
</organism>
<name>A0ACA9MLI9_9GLOM</name>
<evidence type="ECO:0000313" key="1">
    <source>
        <dbReference type="EMBL" id="CAG8597645.1"/>
    </source>
</evidence>
<dbReference type="Proteomes" id="UP000789366">
    <property type="component" value="Unassembled WGS sequence"/>
</dbReference>
<dbReference type="EMBL" id="CAJVPW010008826">
    <property type="protein sequence ID" value="CAG8597645.1"/>
    <property type="molecule type" value="Genomic_DNA"/>
</dbReference>
<protein>
    <submittedName>
        <fullName evidence="1">10667_t:CDS:1</fullName>
    </submittedName>
</protein>
<feature type="non-terminal residue" evidence="1">
    <location>
        <position position="194"/>
    </location>
</feature>
<proteinExistence type="predicted"/>
<reference evidence="1" key="1">
    <citation type="submission" date="2021-06" db="EMBL/GenBank/DDBJ databases">
        <authorList>
            <person name="Kallberg Y."/>
            <person name="Tangrot J."/>
            <person name="Rosling A."/>
        </authorList>
    </citation>
    <scope>NUCLEOTIDE SEQUENCE</scope>
    <source>
        <strain evidence="1">28 12/20/2015</strain>
    </source>
</reference>
<sequence length="194" mass="22306">MDSNSEYISEIDRISDNDIQKIVESSSITRRKAVDKPVEEPSVKKIRVNLSKPPSSSRKSYVWKYFEEVGENDVCKIVVFRKGEEVECDMSYKHDGSTGNMKTHLRSAHKVFRADESLSSNEKQQLSINDMIRQVRPHSTSKQLELQRVTAEWLVTDSLAFNVVCGKGYHEELLNEDFSNEELDNNIESQFSPK</sequence>
<comment type="caution">
    <text evidence="1">The sequence shown here is derived from an EMBL/GenBank/DDBJ whole genome shotgun (WGS) entry which is preliminary data.</text>
</comment>
<keyword evidence="2" id="KW-1185">Reference proteome</keyword>
<gene>
    <name evidence="1" type="ORF">SPELUC_LOCUS6989</name>
</gene>
<accession>A0ACA9MLI9</accession>